<dbReference type="RefSeq" id="XP_067495626.1">
    <property type="nucleotide sequence ID" value="XM_067629624.1"/>
</dbReference>
<accession>A0A437AG19</accession>
<feature type="compositionally biased region" description="Polar residues" evidence="2">
    <location>
        <begin position="309"/>
        <end position="341"/>
    </location>
</feature>
<gene>
    <name evidence="3" type="ORF">DFL_001061</name>
</gene>
<feature type="region of interest" description="Disordered" evidence="2">
    <location>
        <begin position="100"/>
        <end position="187"/>
    </location>
</feature>
<keyword evidence="4" id="KW-1185">Reference proteome</keyword>
<comment type="caution">
    <text evidence="3">The sequence shown here is derived from an EMBL/GenBank/DDBJ whole genome shotgun (WGS) entry which is preliminary data.</text>
</comment>
<feature type="compositionally biased region" description="Low complexity" evidence="2">
    <location>
        <begin position="846"/>
        <end position="875"/>
    </location>
</feature>
<dbReference type="Proteomes" id="UP000283090">
    <property type="component" value="Unassembled WGS sequence"/>
</dbReference>
<protein>
    <submittedName>
        <fullName evidence="3">Uncharacterized protein</fullName>
    </submittedName>
</protein>
<feature type="compositionally biased region" description="Basic and acidic residues" evidence="2">
    <location>
        <begin position="145"/>
        <end position="156"/>
    </location>
</feature>
<feature type="coiled-coil region" evidence="1">
    <location>
        <begin position="520"/>
        <end position="568"/>
    </location>
</feature>
<evidence type="ECO:0000313" key="4">
    <source>
        <dbReference type="Proteomes" id="UP000283090"/>
    </source>
</evidence>
<dbReference type="AlphaFoldDB" id="A0A437AG19"/>
<feature type="compositionally biased region" description="Gly residues" evidence="2">
    <location>
        <begin position="367"/>
        <end position="410"/>
    </location>
</feature>
<keyword evidence="1" id="KW-0175">Coiled coil</keyword>
<feature type="region of interest" description="Disordered" evidence="2">
    <location>
        <begin position="219"/>
        <end position="428"/>
    </location>
</feature>
<organism evidence="3 4">
    <name type="scientific">Arthrobotrys flagrans</name>
    <name type="common">Nematode-trapping fungus</name>
    <name type="synonym">Trichothecium flagrans</name>
    <dbReference type="NCBI Taxonomy" id="97331"/>
    <lineage>
        <taxon>Eukaryota</taxon>
        <taxon>Fungi</taxon>
        <taxon>Dikarya</taxon>
        <taxon>Ascomycota</taxon>
        <taxon>Pezizomycotina</taxon>
        <taxon>Orbiliomycetes</taxon>
        <taxon>Orbiliales</taxon>
        <taxon>Orbiliaceae</taxon>
        <taxon>Arthrobotrys</taxon>
    </lineage>
</organism>
<dbReference type="STRING" id="97331.A0A437AG19"/>
<feature type="compositionally biased region" description="Gly residues" evidence="2">
    <location>
        <begin position="615"/>
        <end position="632"/>
    </location>
</feature>
<evidence type="ECO:0000313" key="3">
    <source>
        <dbReference type="EMBL" id="RVD90082.1"/>
    </source>
</evidence>
<name>A0A437AG19_ARTFL</name>
<feature type="compositionally biased region" description="Basic and acidic residues" evidence="2">
    <location>
        <begin position="817"/>
        <end position="833"/>
    </location>
</feature>
<feature type="compositionally biased region" description="Basic and acidic residues" evidence="2">
    <location>
        <begin position="574"/>
        <end position="588"/>
    </location>
</feature>
<proteinExistence type="predicted"/>
<dbReference type="VEuPathDB" id="FungiDB:DFL_001061"/>
<feature type="compositionally biased region" description="Low complexity" evidence="2">
    <location>
        <begin position="100"/>
        <end position="118"/>
    </location>
</feature>
<feature type="compositionally biased region" description="Low complexity" evidence="2">
    <location>
        <begin position="342"/>
        <end position="363"/>
    </location>
</feature>
<reference evidence="3 4" key="1">
    <citation type="submission" date="2019-01" db="EMBL/GenBank/DDBJ databases">
        <title>Intercellular communication is required for trap formation in the nematode-trapping fungus Duddingtonia flagrans.</title>
        <authorList>
            <person name="Youssar L."/>
            <person name="Wernet V."/>
            <person name="Hensel N."/>
            <person name="Hildebrandt H.-G."/>
            <person name="Fischer R."/>
        </authorList>
    </citation>
    <scope>NUCLEOTIDE SEQUENCE [LARGE SCALE GENOMIC DNA]</scope>
    <source>
        <strain evidence="3 4">CBS H-5679</strain>
    </source>
</reference>
<dbReference type="OrthoDB" id="5945798at2759"/>
<sequence>MKGDRRLQSRFVNGPTHSQAGRQAIFLPFLSFILPNRGSLPWQQTTSPAFPLPSIPGQNSIEGWAITLAIPESHFVDVRNLEVGEHLPPVTTTAIILSASPYTSPSTSSSDTPTNAASLRREKRLAASRSADTTGKGGAQHQHARSTDIDSLRQEGEFGDSDDNDFSGGGAGGSRSKSRKRPAHVSKRTGQAILYALEEAIRTPYSFTRDLVEEKASMSALINPSQPSRPPAGRTAPPSATGPSSPQSNIFVPDYPVTGFSPTNPHYFEKPELSPQQGQFRSPQTQKTQQGSSSQQSSPQERRSGKAPASNSNVRIPDTRGNQPSSGKPQERNPQQSRTQPTSAAMGGSTTAAAAGPSGANSSQRVGPGGVGMGGPGYGTGGVGGANEGGATGTGTGGVGGSGAAGGGKGSPSDSRQRRPTAATTASPFPHAFERWEMLSAQWEGLTRYWNRRLEQHQEEISRDPLAVQMSRNITDLSAAGANLFHAVVELQRLRASSERKFQRWFFETKADQERSREMTSELENTLRNERQKRADAMSKIAKLEKEKATAEKLVEEVRRELQISREEARRAWEELGRREQEERERTNSLRGGHPTLVGGVQVLPMPMPGVPNRGPGGTNGGGGNGSSGGTGSARQRSSTSGPPPQSSHGHPPVAAAIVQPVSQPTGPTGDVIHPASPQYSADALSEGESAYVGQGDEGYRAPPLHHEPHLPEVPSPPPMAGQQHHGSPQRHGGQQHHNVQPPMAPHYPSSSGQQRNIAAMNDPAAFYQQPPQGYPHSVPERTFSPGEESVVSEPGRPSSQASVTISDPGSDDEDDPWARDDQGRVFRDERGHAMTQSQVEHRRQQAAYQHPQAQPYQYYPGPGQQGAPPGQDQSGYGGYGPGWEGIARHHHPTRLSEILEEEERTATSLSGDDDRRRG</sequence>
<feature type="compositionally biased region" description="Polar residues" evidence="2">
    <location>
        <begin position="798"/>
        <end position="808"/>
    </location>
</feature>
<feature type="compositionally biased region" description="Low complexity" evidence="2">
    <location>
        <begin position="235"/>
        <end position="248"/>
    </location>
</feature>
<feature type="compositionally biased region" description="Low complexity" evidence="2">
    <location>
        <begin position="282"/>
        <end position="299"/>
    </location>
</feature>
<dbReference type="GeneID" id="93583372"/>
<evidence type="ECO:0000256" key="2">
    <source>
        <dbReference type="SAM" id="MobiDB-lite"/>
    </source>
</evidence>
<feature type="compositionally biased region" description="Low complexity" evidence="2">
    <location>
        <begin position="633"/>
        <end position="653"/>
    </location>
</feature>
<dbReference type="EMBL" id="SAEB01000001">
    <property type="protein sequence ID" value="RVD90082.1"/>
    <property type="molecule type" value="Genomic_DNA"/>
</dbReference>
<evidence type="ECO:0000256" key="1">
    <source>
        <dbReference type="SAM" id="Coils"/>
    </source>
</evidence>
<feature type="region of interest" description="Disordered" evidence="2">
    <location>
        <begin position="574"/>
        <end position="919"/>
    </location>
</feature>
<feature type="compositionally biased region" description="Basic residues" evidence="2">
    <location>
        <begin position="176"/>
        <end position="187"/>
    </location>
</feature>